<evidence type="ECO:0000313" key="1">
    <source>
        <dbReference type="EMBL" id="TRW25823.1"/>
    </source>
</evidence>
<keyword evidence="2" id="KW-1185">Reference proteome</keyword>
<evidence type="ECO:0000313" key="2">
    <source>
        <dbReference type="Proteomes" id="UP000320643"/>
    </source>
</evidence>
<gene>
    <name evidence="1" type="ORF">FMM05_06265</name>
</gene>
<organism evidence="1 2">
    <name type="scientific">Flavobacterium zepuense</name>
    <dbReference type="NCBI Taxonomy" id="2593302"/>
    <lineage>
        <taxon>Bacteria</taxon>
        <taxon>Pseudomonadati</taxon>
        <taxon>Bacteroidota</taxon>
        <taxon>Flavobacteriia</taxon>
        <taxon>Flavobacteriales</taxon>
        <taxon>Flavobacteriaceae</taxon>
        <taxon>Flavobacterium</taxon>
    </lineage>
</organism>
<evidence type="ECO:0008006" key="3">
    <source>
        <dbReference type="Google" id="ProtNLM"/>
    </source>
</evidence>
<dbReference type="AlphaFoldDB" id="A0A552V5S8"/>
<comment type="caution">
    <text evidence="1">The sequence shown here is derived from an EMBL/GenBank/DDBJ whole genome shotgun (WGS) entry which is preliminary data.</text>
</comment>
<proteinExistence type="predicted"/>
<accession>A0A552V5S8</accession>
<reference evidence="1 2" key="1">
    <citation type="submission" date="2019-07" db="EMBL/GenBank/DDBJ databases">
        <title>Flavobacterium sp. nov., isolated from glacier ice.</title>
        <authorList>
            <person name="Liu Q."/>
            <person name="Xin Y.-H."/>
        </authorList>
    </citation>
    <scope>NUCLEOTIDE SEQUENCE [LARGE SCALE GENOMIC DNA]</scope>
    <source>
        <strain evidence="1 2">ZT4R6</strain>
    </source>
</reference>
<dbReference type="EMBL" id="VJVZ01000003">
    <property type="protein sequence ID" value="TRW25823.1"/>
    <property type="molecule type" value="Genomic_DNA"/>
</dbReference>
<dbReference type="RefSeq" id="WP_143372487.1">
    <property type="nucleotide sequence ID" value="NZ_VJVZ01000003.1"/>
</dbReference>
<dbReference type="PROSITE" id="PS51257">
    <property type="entry name" value="PROKAR_LIPOPROTEIN"/>
    <property type="match status" value="1"/>
</dbReference>
<dbReference type="Proteomes" id="UP000320643">
    <property type="component" value="Unassembled WGS sequence"/>
</dbReference>
<name>A0A552V5S8_9FLAO</name>
<protein>
    <recommendedName>
        <fullName evidence="3">Lipoprotein</fullName>
    </recommendedName>
</protein>
<sequence>MKTIIYIAALSCFFLFVSCNEKQTEVNSDVALLKKMIKLDMNPLSVKFTYKPVGRETGIGPADYSLTAIVQLSVNDLIRLQKYHQQSITIVNEQYSSDIFADVDWYTPAVQQSFSKQNGYVTINTATYPADYFSKGSLINGFCFFTKNNEVFIYLHTT</sequence>